<dbReference type="Proteomes" id="UP000739538">
    <property type="component" value="Unassembled WGS sequence"/>
</dbReference>
<dbReference type="PROSITE" id="PS51257">
    <property type="entry name" value="PROKAR_LIPOPROTEIN"/>
    <property type="match status" value="1"/>
</dbReference>
<evidence type="ECO:0000256" key="1">
    <source>
        <dbReference type="SAM" id="SignalP"/>
    </source>
</evidence>
<sequence>MKIWKSWAVLGSLAAVMALSIGCAGTQTSDKRLSNADVSLISFGSVNGEVAPCG</sequence>
<keyword evidence="1" id="KW-0732">Signal</keyword>
<evidence type="ECO:0000313" key="3">
    <source>
        <dbReference type="Proteomes" id="UP000739538"/>
    </source>
</evidence>
<reference evidence="2" key="2">
    <citation type="journal article" date="2021" name="Microbiome">
        <title>Successional dynamics and alternative stable states in a saline activated sludge microbial community over 9 years.</title>
        <authorList>
            <person name="Wang Y."/>
            <person name="Ye J."/>
            <person name="Ju F."/>
            <person name="Liu L."/>
            <person name="Boyd J.A."/>
            <person name="Deng Y."/>
            <person name="Parks D.H."/>
            <person name="Jiang X."/>
            <person name="Yin X."/>
            <person name="Woodcroft B.J."/>
            <person name="Tyson G.W."/>
            <person name="Hugenholtz P."/>
            <person name="Polz M.F."/>
            <person name="Zhang T."/>
        </authorList>
    </citation>
    <scope>NUCLEOTIDE SEQUENCE</scope>
    <source>
        <strain evidence="2">HKST-UBA02</strain>
    </source>
</reference>
<organism evidence="2 3">
    <name type="scientific">Eiseniibacteriota bacterium</name>
    <dbReference type="NCBI Taxonomy" id="2212470"/>
    <lineage>
        <taxon>Bacteria</taxon>
        <taxon>Candidatus Eiseniibacteriota</taxon>
    </lineage>
</organism>
<evidence type="ECO:0000313" key="2">
    <source>
        <dbReference type="EMBL" id="MCA9757602.1"/>
    </source>
</evidence>
<feature type="chain" id="PRO_5036891192" evidence="1">
    <location>
        <begin position="25"/>
        <end position="54"/>
    </location>
</feature>
<dbReference type="AlphaFoldDB" id="A0A956NF18"/>
<dbReference type="EMBL" id="JAGQHS010000108">
    <property type="protein sequence ID" value="MCA9757602.1"/>
    <property type="molecule type" value="Genomic_DNA"/>
</dbReference>
<proteinExistence type="predicted"/>
<protein>
    <submittedName>
        <fullName evidence="2">Uncharacterized protein</fullName>
    </submittedName>
</protein>
<gene>
    <name evidence="2" type="ORF">KDA27_17485</name>
</gene>
<comment type="caution">
    <text evidence="2">The sequence shown here is derived from an EMBL/GenBank/DDBJ whole genome shotgun (WGS) entry which is preliminary data.</text>
</comment>
<feature type="signal peptide" evidence="1">
    <location>
        <begin position="1"/>
        <end position="24"/>
    </location>
</feature>
<accession>A0A956NF18</accession>
<name>A0A956NF18_UNCEI</name>
<reference evidence="2" key="1">
    <citation type="submission" date="2020-04" db="EMBL/GenBank/DDBJ databases">
        <authorList>
            <person name="Zhang T."/>
        </authorList>
    </citation>
    <scope>NUCLEOTIDE SEQUENCE</scope>
    <source>
        <strain evidence="2">HKST-UBA02</strain>
    </source>
</reference>